<feature type="transmembrane region" description="Helical" evidence="7">
    <location>
        <begin position="348"/>
        <end position="372"/>
    </location>
</feature>
<keyword evidence="4 7" id="KW-0812">Transmembrane</keyword>
<dbReference type="EMBL" id="CAJPIZ010000491">
    <property type="protein sequence ID" value="CAG2101568.1"/>
    <property type="molecule type" value="Genomic_DNA"/>
</dbReference>
<keyword evidence="3" id="KW-0813">Transport</keyword>
<dbReference type="Proteomes" id="UP000759131">
    <property type="component" value="Unassembled WGS sequence"/>
</dbReference>
<sequence length="396" mass="43592">MALLVLYFVDYKLNVTDSTAGATTVAALDNYKTNFLAYLGIASISPNVVLQALNLFGRTSHGSLSTRISMAFLLQAVVFVTTIGLAIADTSGWPVGFFWLTMVTAVVINAAVGVLQSCYSGAAAKLPPEYMNATLLGNNLSGVIVAVFMLVSIALSPSPHAIGIIYFSLALVMIVVCLVLQYKLNSNDFYVYHSELDCKSGADSVADDNCPPESHGMSGDTTGDAEGDQHMEGLVLYRYVFGKTWHQLLNIFITSFSTLCIFPALMADIRPLNHMISERYFVPTFCFLFFNVFVTCGNSLAQIIQRPGPRYLFVWCALRLLFIPFFLYCNYRPGTIDRHLPVVFDNDWYYIGGTVAMTLSFGYLTSMCMMYAPRCVPHRHSATAGMMACLALLLVF</sequence>
<feature type="transmembrane region" description="Helical" evidence="7">
    <location>
        <begin position="279"/>
        <end position="300"/>
    </location>
</feature>
<keyword evidence="5 7" id="KW-1133">Transmembrane helix</keyword>
<evidence type="ECO:0008006" key="10">
    <source>
        <dbReference type="Google" id="ProtNLM"/>
    </source>
</evidence>
<protein>
    <recommendedName>
        <fullName evidence="10">Equilibrative nucleoside transporter 1</fullName>
    </recommendedName>
</protein>
<evidence type="ECO:0000256" key="2">
    <source>
        <dbReference type="ARBA" id="ARBA00007965"/>
    </source>
</evidence>
<feature type="transmembrane region" description="Helical" evidence="7">
    <location>
        <begin position="312"/>
        <end position="328"/>
    </location>
</feature>
<evidence type="ECO:0000256" key="7">
    <source>
        <dbReference type="SAM" id="Phobius"/>
    </source>
</evidence>
<feature type="transmembrane region" description="Helical" evidence="7">
    <location>
        <begin position="136"/>
        <end position="155"/>
    </location>
</feature>
<evidence type="ECO:0000256" key="4">
    <source>
        <dbReference type="ARBA" id="ARBA00022692"/>
    </source>
</evidence>
<comment type="similarity">
    <text evidence="2">Belongs to the SLC29A/ENT transporter (TC 2.A.57) family.</text>
</comment>
<feature type="transmembrane region" description="Helical" evidence="7">
    <location>
        <begin position="35"/>
        <end position="56"/>
    </location>
</feature>
<keyword evidence="6 7" id="KW-0472">Membrane</keyword>
<evidence type="ECO:0000313" key="9">
    <source>
        <dbReference type="Proteomes" id="UP000759131"/>
    </source>
</evidence>
<dbReference type="InterPro" id="IPR002259">
    <property type="entry name" value="Eqnu_transpt"/>
</dbReference>
<feature type="transmembrane region" description="Helical" evidence="7">
    <location>
        <begin position="93"/>
        <end position="115"/>
    </location>
</feature>
<dbReference type="GO" id="GO:0005337">
    <property type="term" value="F:nucleoside transmembrane transporter activity"/>
    <property type="evidence" value="ECO:0007669"/>
    <property type="project" value="InterPro"/>
</dbReference>
<dbReference type="AlphaFoldDB" id="A0A7R9KFD8"/>
<dbReference type="OrthoDB" id="6494791at2759"/>
<evidence type="ECO:0000256" key="1">
    <source>
        <dbReference type="ARBA" id="ARBA00004141"/>
    </source>
</evidence>
<name>A0A7R9KFD8_9ACAR</name>
<dbReference type="PANTHER" id="PTHR10332">
    <property type="entry name" value="EQUILIBRATIVE NUCLEOSIDE TRANSPORTER"/>
    <property type="match status" value="1"/>
</dbReference>
<dbReference type="Pfam" id="PF01733">
    <property type="entry name" value="Nucleoside_tran"/>
    <property type="match status" value="1"/>
</dbReference>
<organism evidence="8">
    <name type="scientific">Medioppia subpectinata</name>
    <dbReference type="NCBI Taxonomy" id="1979941"/>
    <lineage>
        <taxon>Eukaryota</taxon>
        <taxon>Metazoa</taxon>
        <taxon>Ecdysozoa</taxon>
        <taxon>Arthropoda</taxon>
        <taxon>Chelicerata</taxon>
        <taxon>Arachnida</taxon>
        <taxon>Acari</taxon>
        <taxon>Acariformes</taxon>
        <taxon>Sarcoptiformes</taxon>
        <taxon>Oribatida</taxon>
        <taxon>Brachypylina</taxon>
        <taxon>Oppioidea</taxon>
        <taxon>Oppiidae</taxon>
        <taxon>Medioppia</taxon>
    </lineage>
</organism>
<evidence type="ECO:0000256" key="3">
    <source>
        <dbReference type="ARBA" id="ARBA00022448"/>
    </source>
</evidence>
<feature type="transmembrane region" description="Helical" evidence="7">
    <location>
        <begin position="68"/>
        <end position="87"/>
    </location>
</feature>
<gene>
    <name evidence="8" type="ORF">OSB1V03_LOCUS1614</name>
</gene>
<feature type="transmembrane region" description="Helical" evidence="7">
    <location>
        <begin position="161"/>
        <end position="180"/>
    </location>
</feature>
<accession>A0A7R9KFD8</accession>
<evidence type="ECO:0000256" key="6">
    <source>
        <dbReference type="ARBA" id="ARBA00023136"/>
    </source>
</evidence>
<comment type="subcellular location">
    <subcellularLocation>
        <location evidence="1">Membrane</location>
        <topology evidence="1">Multi-pass membrane protein</topology>
    </subcellularLocation>
</comment>
<dbReference type="GO" id="GO:0005886">
    <property type="term" value="C:plasma membrane"/>
    <property type="evidence" value="ECO:0007669"/>
    <property type="project" value="TreeGrafter"/>
</dbReference>
<feature type="transmembrane region" description="Helical" evidence="7">
    <location>
        <begin position="248"/>
        <end position="267"/>
    </location>
</feature>
<dbReference type="PANTHER" id="PTHR10332:SF80">
    <property type="entry name" value="EQUILIBRATIVE NUCLEOSIDE TRANSPORTER 2, ISOFORM A"/>
    <property type="match status" value="1"/>
</dbReference>
<dbReference type="EMBL" id="OC855066">
    <property type="protein sequence ID" value="CAD7621138.1"/>
    <property type="molecule type" value="Genomic_DNA"/>
</dbReference>
<evidence type="ECO:0000256" key="5">
    <source>
        <dbReference type="ARBA" id="ARBA00022989"/>
    </source>
</evidence>
<keyword evidence="9" id="KW-1185">Reference proteome</keyword>
<proteinExistence type="inferred from homology"/>
<dbReference type="PRINTS" id="PR01130">
    <property type="entry name" value="DERENTRNSPRT"/>
</dbReference>
<evidence type="ECO:0000313" key="8">
    <source>
        <dbReference type="EMBL" id="CAD7621138.1"/>
    </source>
</evidence>
<reference evidence="8" key="1">
    <citation type="submission" date="2020-11" db="EMBL/GenBank/DDBJ databases">
        <authorList>
            <person name="Tran Van P."/>
        </authorList>
    </citation>
    <scope>NUCLEOTIDE SEQUENCE</scope>
</reference>